<dbReference type="Proteomes" id="UP000321635">
    <property type="component" value="Unassembled WGS sequence"/>
</dbReference>
<dbReference type="AlphaFoldDB" id="A0A511X8Q0"/>
<keyword evidence="2" id="KW-1185">Reference proteome</keyword>
<accession>A0A511X8Q0</accession>
<evidence type="ECO:0000313" key="1">
    <source>
        <dbReference type="EMBL" id="GEN59314.1"/>
    </source>
</evidence>
<organism evidence="1 2">
    <name type="scientific">Acetobacter nitrogenifigens DSM 23921 = NBRC 105050</name>
    <dbReference type="NCBI Taxonomy" id="1120919"/>
    <lineage>
        <taxon>Bacteria</taxon>
        <taxon>Pseudomonadati</taxon>
        <taxon>Pseudomonadota</taxon>
        <taxon>Alphaproteobacteria</taxon>
        <taxon>Acetobacterales</taxon>
        <taxon>Acetobacteraceae</taxon>
        <taxon>Acetobacter</taxon>
    </lineage>
</organism>
<name>A0A511X8Q0_9PROT</name>
<protein>
    <submittedName>
        <fullName evidence="1">Uncharacterized protein</fullName>
    </submittedName>
</protein>
<proteinExistence type="predicted"/>
<sequence>MAQAGEQEDRAATMVSLWGKVHGVAVLAVDGLLTGIADTNSLEAFDGLIERVFR</sequence>
<comment type="caution">
    <text evidence="1">The sequence shown here is derived from an EMBL/GenBank/DDBJ whole genome shotgun (WGS) entry which is preliminary data.</text>
</comment>
<reference evidence="1 2" key="1">
    <citation type="submission" date="2019-07" db="EMBL/GenBank/DDBJ databases">
        <title>Whole genome shotgun sequence of Acetobacter nitrogenifigens NBRC 105050.</title>
        <authorList>
            <person name="Hosoyama A."/>
            <person name="Uohara A."/>
            <person name="Ohji S."/>
            <person name="Ichikawa N."/>
        </authorList>
    </citation>
    <scope>NUCLEOTIDE SEQUENCE [LARGE SCALE GENOMIC DNA]</scope>
    <source>
        <strain evidence="1 2">NBRC 105050</strain>
    </source>
</reference>
<dbReference type="EMBL" id="BJYF01000006">
    <property type="protein sequence ID" value="GEN59314.1"/>
    <property type="molecule type" value="Genomic_DNA"/>
</dbReference>
<gene>
    <name evidence="1" type="ORF">ANI02nite_11980</name>
</gene>
<evidence type="ECO:0000313" key="2">
    <source>
        <dbReference type="Proteomes" id="UP000321635"/>
    </source>
</evidence>